<dbReference type="Proteomes" id="UP001215598">
    <property type="component" value="Unassembled WGS sequence"/>
</dbReference>
<dbReference type="EMBL" id="JARKIB010000027">
    <property type="protein sequence ID" value="KAJ7764801.1"/>
    <property type="molecule type" value="Genomic_DNA"/>
</dbReference>
<reference evidence="2" key="1">
    <citation type="submission" date="2023-03" db="EMBL/GenBank/DDBJ databases">
        <title>Massive genome expansion in bonnet fungi (Mycena s.s.) driven by repeated elements and novel gene families across ecological guilds.</title>
        <authorList>
            <consortium name="Lawrence Berkeley National Laboratory"/>
            <person name="Harder C.B."/>
            <person name="Miyauchi S."/>
            <person name="Viragh M."/>
            <person name="Kuo A."/>
            <person name="Thoen E."/>
            <person name="Andreopoulos B."/>
            <person name="Lu D."/>
            <person name="Skrede I."/>
            <person name="Drula E."/>
            <person name="Henrissat B."/>
            <person name="Morin E."/>
            <person name="Kohler A."/>
            <person name="Barry K."/>
            <person name="LaButti K."/>
            <person name="Morin E."/>
            <person name="Salamov A."/>
            <person name="Lipzen A."/>
            <person name="Mereny Z."/>
            <person name="Hegedus B."/>
            <person name="Baldrian P."/>
            <person name="Stursova M."/>
            <person name="Weitz H."/>
            <person name="Taylor A."/>
            <person name="Grigoriev I.V."/>
            <person name="Nagy L.G."/>
            <person name="Martin F."/>
            <person name="Kauserud H."/>
        </authorList>
    </citation>
    <scope>NUCLEOTIDE SEQUENCE</scope>
    <source>
        <strain evidence="2">CBHHK182m</strain>
    </source>
</reference>
<gene>
    <name evidence="2" type="ORF">B0H16DRAFT_1525795</name>
</gene>
<feature type="chain" id="PRO_5042183854" evidence="1">
    <location>
        <begin position="18"/>
        <end position="83"/>
    </location>
</feature>
<dbReference type="AlphaFoldDB" id="A0AAD7NL02"/>
<feature type="signal peptide" evidence="1">
    <location>
        <begin position="1"/>
        <end position="17"/>
    </location>
</feature>
<comment type="caution">
    <text evidence="2">The sequence shown here is derived from an EMBL/GenBank/DDBJ whole genome shotgun (WGS) entry which is preliminary data.</text>
</comment>
<evidence type="ECO:0000313" key="2">
    <source>
        <dbReference type="EMBL" id="KAJ7764801.1"/>
    </source>
</evidence>
<evidence type="ECO:0000256" key="1">
    <source>
        <dbReference type="SAM" id="SignalP"/>
    </source>
</evidence>
<protein>
    <submittedName>
        <fullName evidence="2">Uncharacterized protein</fullName>
    </submittedName>
</protein>
<organism evidence="2 3">
    <name type="scientific">Mycena metata</name>
    <dbReference type="NCBI Taxonomy" id="1033252"/>
    <lineage>
        <taxon>Eukaryota</taxon>
        <taxon>Fungi</taxon>
        <taxon>Dikarya</taxon>
        <taxon>Basidiomycota</taxon>
        <taxon>Agaricomycotina</taxon>
        <taxon>Agaricomycetes</taxon>
        <taxon>Agaricomycetidae</taxon>
        <taxon>Agaricales</taxon>
        <taxon>Marasmiineae</taxon>
        <taxon>Mycenaceae</taxon>
        <taxon>Mycena</taxon>
    </lineage>
</organism>
<name>A0AAD7NL02_9AGAR</name>
<evidence type="ECO:0000313" key="3">
    <source>
        <dbReference type="Proteomes" id="UP001215598"/>
    </source>
</evidence>
<keyword evidence="3" id="KW-1185">Reference proteome</keyword>
<proteinExistence type="predicted"/>
<sequence>MKLLTTLLASFFAVALGNPLGDMTAPEVARNCQTLPFLICTGVIDQEIACGDTAPWTCPGNGLHPVTSNATCAADCVCEIPCP</sequence>
<keyword evidence="1" id="KW-0732">Signal</keyword>
<accession>A0AAD7NL02</accession>